<dbReference type="RefSeq" id="WP_071025057.1">
    <property type="nucleotide sequence ID" value="NZ_MLQM01000040.1"/>
</dbReference>
<dbReference type="Gene3D" id="3.40.50.12780">
    <property type="entry name" value="N-terminal domain of ligase-like"/>
    <property type="match status" value="1"/>
</dbReference>
<dbReference type="InterPro" id="IPR042099">
    <property type="entry name" value="ANL_N_sf"/>
</dbReference>
<proteinExistence type="predicted"/>
<accession>A0A1S1NKQ9</accession>
<keyword evidence="5" id="KW-1185">Reference proteome</keyword>
<reference evidence="3 5" key="1">
    <citation type="submission" date="2016-10" db="EMBL/GenBank/DDBJ databases">
        <title>Genome sequence of Mycobacterium talmonii.</title>
        <authorList>
            <person name="Greninger A.L."/>
            <person name="Elliott B."/>
            <person name="Vasireddy S."/>
            <person name="Vasireddy R."/>
        </authorList>
    </citation>
    <scope>NUCLEOTIDE SEQUENCE [LARGE SCALE GENOMIC DNA]</scope>
    <source>
        <strain evidence="3">MO-5499</strain>
        <strain evidence="5">NE-TNMC-100812</strain>
    </source>
</reference>
<dbReference type="SUPFAM" id="SSF56801">
    <property type="entry name" value="Acetyl-CoA synthetase-like"/>
    <property type="match status" value="1"/>
</dbReference>
<name>A0A1S1NKQ9_9MYCO</name>
<keyword evidence="4" id="KW-0436">Ligase</keyword>
<dbReference type="EC" id="6.2.1.3" evidence="4"/>
<dbReference type="Proteomes" id="UP000179734">
    <property type="component" value="Unassembled WGS sequence"/>
</dbReference>
<dbReference type="PROSITE" id="PS00455">
    <property type="entry name" value="AMP_BINDING"/>
    <property type="match status" value="1"/>
</dbReference>
<evidence type="ECO:0000313" key="3">
    <source>
        <dbReference type="EMBL" id="OHV04440.1"/>
    </source>
</evidence>
<reference evidence="4" key="3">
    <citation type="submission" date="2018-01" db="EMBL/GenBank/DDBJ databases">
        <authorList>
            <person name="Gaut B.S."/>
            <person name="Morton B.R."/>
            <person name="Clegg M.T."/>
            <person name="Duvall M.R."/>
        </authorList>
    </citation>
    <scope>NUCLEOTIDE SEQUENCE</scope>
    <source>
        <strain evidence="4">ATCC BAA-2683</strain>
    </source>
</reference>
<dbReference type="InterPro" id="IPR045851">
    <property type="entry name" value="AMP-bd_C_sf"/>
</dbReference>
<dbReference type="InterPro" id="IPR000873">
    <property type="entry name" value="AMP-dep_synth/lig_dom"/>
</dbReference>
<dbReference type="Pfam" id="PF00501">
    <property type="entry name" value="AMP-binding"/>
    <property type="match status" value="1"/>
</dbReference>
<evidence type="ECO:0000313" key="5">
    <source>
        <dbReference type="Proteomes" id="UP000179734"/>
    </source>
</evidence>
<dbReference type="EMBL" id="PPEA01000214">
    <property type="protein sequence ID" value="PQM48272.1"/>
    <property type="molecule type" value="Genomic_DNA"/>
</dbReference>
<dbReference type="Pfam" id="PF13193">
    <property type="entry name" value="AMP-binding_C"/>
    <property type="match status" value="1"/>
</dbReference>
<evidence type="ECO:0000313" key="4">
    <source>
        <dbReference type="EMBL" id="PQM48272.1"/>
    </source>
</evidence>
<protein>
    <submittedName>
        <fullName evidence="3">Acyl-CoA synthetase</fullName>
    </submittedName>
    <submittedName>
        <fullName evidence="4">Long-chain-fatty-acid--CoA ligase</fullName>
        <ecNumber evidence="4">6.2.1.3</ecNumber>
    </submittedName>
</protein>
<dbReference type="EMBL" id="MLQM01000040">
    <property type="protein sequence ID" value="OHV04440.1"/>
    <property type="molecule type" value="Genomic_DNA"/>
</dbReference>
<evidence type="ECO:0000259" key="2">
    <source>
        <dbReference type="Pfam" id="PF13193"/>
    </source>
</evidence>
<dbReference type="InterPro" id="IPR025110">
    <property type="entry name" value="AMP-bd_C"/>
</dbReference>
<dbReference type="PANTHER" id="PTHR43201">
    <property type="entry name" value="ACYL-COA SYNTHETASE"/>
    <property type="match status" value="1"/>
</dbReference>
<dbReference type="NCBIfam" id="NF005714">
    <property type="entry name" value="PRK07529.1"/>
    <property type="match status" value="1"/>
</dbReference>
<gene>
    <name evidence="4" type="primary">lcfB_2</name>
    <name evidence="3" type="ORF">BKN37_10050</name>
    <name evidence="4" type="ORF">C1Y40_01503</name>
</gene>
<sequence>MNTDLLWPRYAGPADLRAIEAVPLAQRGLPASTYQILLRAATAWPERIAISVLPDGQRWQQPVQRTFGQLLGDVHRTANLLRRLGVRRGDAVGLIAPNCDELITATLAAQLAGIAAPINAALSSQHIGELLRRSGARVLIAAGPALDPAGWETAQHLAGAGAVDTLLLLQPTGTFAEDDPPPESSGAAVGYLSRLAHDHDATYFCGEPPAAADLAALFHTGGTTGAPKLAAHTHANEVTDAWMIAANTLLDEDSTIFAGLPLFHVNALIVTALAPLLRGQHTVWAGPLGYRDPALYGNFWKIVERYQLSTMSAVPTVYSVLAKCPVDANITSMRMAIVGASALPGAVRKDFESHTGISLVEGYGLTEATCASVRSFPDHPRLGSVGQRLPYQHLKTVRIDDDGAWHDLPRGAVGTLAISGPTVFAGYVTGRDAGEHLLHSQGKLVDGWLDTGDLAWIDDDEFVHLAGRAKDLIIRGGHNIDPAMVEDALLAHPDVTGAAAVGRPDRHAGEVPVAYVTLRPGASVTAEALQTWAGEHVAEAAAAPKAVIIRDALPVTAVGKPYKLPLRADAARTAVVEALAGLSGVVAVDVTTDDAAAVVTIAVTAAADRQAIDEALTRYALTCRVTEIA</sequence>
<dbReference type="Gene3D" id="3.30.300.30">
    <property type="match status" value="1"/>
</dbReference>
<feature type="domain" description="AMP-binding enzyme C-terminal" evidence="2">
    <location>
        <begin position="485"/>
        <end position="560"/>
    </location>
</feature>
<organism evidence="3 5">
    <name type="scientific">Mycobacterium talmoniae</name>
    <dbReference type="NCBI Taxonomy" id="1858794"/>
    <lineage>
        <taxon>Bacteria</taxon>
        <taxon>Bacillati</taxon>
        <taxon>Actinomycetota</taxon>
        <taxon>Actinomycetes</taxon>
        <taxon>Mycobacteriales</taxon>
        <taxon>Mycobacteriaceae</taxon>
        <taxon>Mycobacterium</taxon>
    </lineage>
</organism>
<dbReference type="GO" id="GO:0004467">
    <property type="term" value="F:long-chain fatty acid-CoA ligase activity"/>
    <property type="evidence" value="ECO:0007669"/>
    <property type="project" value="UniProtKB-EC"/>
</dbReference>
<reference evidence="4 6" key="2">
    <citation type="journal article" date="2017" name="Int. J. Syst. Evol. Microbiol.">
        <title>Mycobacterium talmoniae sp. nov., a slowly growing mycobacterium isolated from human respiratory samples.</title>
        <authorList>
            <person name="Davidson R.M."/>
            <person name="DeGroote M.A."/>
            <person name="Marola J.L."/>
            <person name="Buss S."/>
            <person name="Jones V."/>
            <person name="McNeil M.R."/>
            <person name="Freifeld A.G."/>
            <person name="Elaine Epperson L."/>
            <person name="Hasan N.A."/>
            <person name="Jackson M."/>
            <person name="Iwen P.C."/>
            <person name="Salfinger M."/>
            <person name="Strong M."/>
        </authorList>
    </citation>
    <scope>NUCLEOTIDE SEQUENCE [LARGE SCALE GENOMIC DNA]</scope>
    <source>
        <strain evidence="4 6">ATCC BAA-2683</strain>
    </source>
</reference>
<dbReference type="PANTHER" id="PTHR43201:SF32">
    <property type="entry name" value="2-SUCCINYLBENZOATE--COA LIGASE, CHLOROPLASTIC_PEROXISOMAL"/>
    <property type="match status" value="1"/>
</dbReference>
<evidence type="ECO:0000313" key="6">
    <source>
        <dbReference type="Proteomes" id="UP000238296"/>
    </source>
</evidence>
<dbReference type="AlphaFoldDB" id="A0A1S1NKQ9"/>
<feature type="domain" description="AMP-dependent synthetase/ligase" evidence="1">
    <location>
        <begin position="39"/>
        <end position="427"/>
    </location>
</feature>
<dbReference type="Proteomes" id="UP000238296">
    <property type="component" value="Unassembled WGS sequence"/>
</dbReference>
<comment type="caution">
    <text evidence="3">The sequence shown here is derived from an EMBL/GenBank/DDBJ whole genome shotgun (WGS) entry which is preliminary data.</text>
</comment>
<dbReference type="InterPro" id="IPR020845">
    <property type="entry name" value="AMP-binding_CS"/>
</dbReference>
<dbReference type="GO" id="GO:0031956">
    <property type="term" value="F:medium-chain fatty acid-CoA ligase activity"/>
    <property type="evidence" value="ECO:0007669"/>
    <property type="project" value="TreeGrafter"/>
</dbReference>
<evidence type="ECO:0000259" key="1">
    <source>
        <dbReference type="Pfam" id="PF00501"/>
    </source>
</evidence>